<reference evidence="3 4" key="1">
    <citation type="submission" date="2020-08" db="EMBL/GenBank/DDBJ databases">
        <title>Genomic Encyclopedia of Type Strains, Phase III (KMG-III): the genomes of soil and plant-associated and newly described type strains.</title>
        <authorList>
            <person name="Whitman W."/>
        </authorList>
    </citation>
    <scope>NUCLEOTIDE SEQUENCE [LARGE SCALE GENOMIC DNA]</scope>
    <source>
        <strain evidence="3 4">CECT 5862</strain>
    </source>
</reference>
<sequence length="371" mass="41709">MQRKWLLLAAGAMLGTLIAGCSENHGELGNRNIRQYEVREDGNGNMVLKNRFASDQMNDRNRMNGRRLNSNNIIGSHRNYQLEMSPKLSEEISNMSGIGQAYVMLTDNNAYVALSGKDLGRGGLSAKSVSDSVRPLSRTDMAYLPPGSHLDSRSSMRDTMGRSNYEMMMESRHMDARGRFDSTKSYDSTKTGRLQAKSTTSTGRLQAKSLPGTNDTFSGNQNASRFNYNMNQLRNETNFTNPAPMRSGNEKMNMTTYGVGENRWQTKGYRTSKEYDMYGSGNQPVRPYSALGTTPQHTMMLTADLKERIAAEVKQLDPSVEHVYVSSDNDFVDRMSAYMEDVRLGHPIQAYIAEFNAMVERIFPPQAVNRR</sequence>
<dbReference type="AlphaFoldDB" id="A0A7W5B4N5"/>
<feature type="chain" id="PRO_5039202821" description="Sporulation lipoprotein, YhcN/YlaJ family" evidence="2">
    <location>
        <begin position="22"/>
        <end position="371"/>
    </location>
</feature>
<evidence type="ECO:0000313" key="3">
    <source>
        <dbReference type="EMBL" id="MBB3113616.1"/>
    </source>
</evidence>
<evidence type="ECO:0000313" key="4">
    <source>
        <dbReference type="Proteomes" id="UP000570361"/>
    </source>
</evidence>
<feature type="compositionally biased region" description="Polar residues" evidence="1">
    <location>
        <begin position="211"/>
        <end position="220"/>
    </location>
</feature>
<keyword evidence="4" id="KW-1185">Reference proteome</keyword>
<protein>
    <recommendedName>
        <fullName evidence="5">Sporulation lipoprotein, YhcN/YlaJ family</fullName>
    </recommendedName>
</protein>
<dbReference type="RefSeq" id="WP_183603689.1">
    <property type="nucleotide sequence ID" value="NZ_JACHXK010000020.1"/>
</dbReference>
<organism evidence="3 4">
    <name type="scientific">Paenibacillus phyllosphaerae</name>
    <dbReference type="NCBI Taxonomy" id="274593"/>
    <lineage>
        <taxon>Bacteria</taxon>
        <taxon>Bacillati</taxon>
        <taxon>Bacillota</taxon>
        <taxon>Bacilli</taxon>
        <taxon>Bacillales</taxon>
        <taxon>Paenibacillaceae</taxon>
        <taxon>Paenibacillus</taxon>
    </lineage>
</organism>
<feature type="compositionally biased region" description="Basic and acidic residues" evidence="1">
    <location>
        <begin position="173"/>
        <end position="184"/>
    </location>
</feature>
<comment type="caution">
    <text evidence="3">The sequence shown here is derived from an EMBL/GenBank/DDBJ whole genome shotgun (WGS) entry which is preliminary data.</text>
</comment>
<evidence type="ECO:0000256" key="1">
    <source>
        <dbReference type="SAM" id="MobiDB-lite"/>
    </source>
</evidence>
<dbReference type="EMBL" id="JACHXK010000020">
    <property type="protein sequence ID" value="MBB3113616.1"/>
    <property type="molecule type" value="Genomic_DNA"/>
</dbReference>
<name>A0A7W5B4N5_9BACL</name>
<dbReference type="InterPro" id="IPR019076">
    <property type="entry name" value="Spore_lipoprot_YhcN/YlaJ-like"/>
</dbReference>
<accession>A0A7W5B4N5</accession>
<dbReference type="Proteomes" id="UP000570361">
    <property type="component" value="Unassembled WGS sequence"/>
</dbReference>
<evidence type="ECO:0000256" key="2">
    <source>
        <dbReference type="SAM" id="SignalP"/>
    </source>
</evidence>
<feature type="compositionally biased region" description="Polar residues" evidence="1">
    <location>
        <begin position="185"/>
        <end position="204"/>
    </location>
</feature>
<dbReference type="Pfam" id="PF09580">
    <property type="entry name" value="Spore_YhcN_YlaJ"/>
    <property type="match status" value="2"/>
</dbReference>
<feature type="region of interest" description="Disordered" evidence="1">
    <location>
        <begin position="138"/>
        <end position="158"/>
    </location>
</feature>
<proteinExistence type="predicted"/>
<gene>
    <name evidence="3" type="ORF">FHS18_005729</name>
</gene>
<dbReference type="PROSITE" id="PS51257">
    <property type="entry name" value="PROKAR_LIPOPROTEIN"/>
    <property type="match status" value="1"/>
</dbReference>
<feature type="signal peptide" evidence="2">
    <location>
        <begin position="1"/>
        <end position="21"/>
    </location>
</feature>
<keyword evidence="2" id="KW-0732">Signal</keyword>
<evidence type="ECO:0008006" key="5">
    <source>
        <dbReference type="Google" id="ProtNLM"/>
    </source>
</evidence>
<feature type="region of interest" description="Disordered" evidence="1">
    <location>
        <begin position="173"/>
        <end position="220"/>
    </location>
</feature>